<dbReference type="Proteomes" id="UP000246085">
    <property type="component" value="Chromosome BRAD3257"/>
</dbReference>
<reference evidence="1 2" key="1">
    <citation type="submission" date="2018-03" db="EMBL/GenBank/DDBJ databases">
        <authorList>
            <person name="Gully D."/>
        </authorList>
    </citation>
    <scope>NUCLEOTIDE SEQUENCE [LARGE SCALE GENOMIC DNA]</scope>
    <source>
        <strain evidence="1">ORS3257</strain>
    </source>
</reference>
<organism evidence="1 2">
    <name type="scientific">Bradyrhizobium vignae</name>
    <dbReference type="NCBI Taxonomy" id="1549949"/>
    <lineage>
        <taxon>Bacteria</taxon>
        <taxon>Pseudomonadati</taxon>
        <taxon>Pseudomonadota</taxon>
        <taxon>Alphaproteobacteria</taxon>
        <taxon>Hyphomicrobiales</taxon>
        <taxon>Nitrobacteraceae</taxon>
        <taxon>Bradyrhizobium</taxon>
    </lineage>
</organism>
<evidence type="ECO:0000313" key="1">
    <source>
        <dbReference type="EMBL" id="SPP96495.1"/>
    </source>
</evidence>
<gene>
    <name evidence="1" type="ORF">BRAD3257_5554</name>
</gene>
<dbReference type="RefSeq" id="WP_162500357.1">
    <property type="nucleotide sequence ID" value="NZ_JAGIKT010000003.1"/>
</dbReference>
<dbReference type="AlphaFoldDB" id="A0A2U3Q4Z6"/>
<dbReference type="KEGG" id="bvz:BRAD3257_5554"/>
<name>A0A2U3Q4Z6_9BRAD</name>
<evidence type="ECO:0000313" key="2">
    <source>
        <dbReference type="Proteomes" id="UP000246085"/>
    </source>
</evidence>
<proteinExistence type="predicted"/>
<dbReference type="EMBL" id="LS398110">
    <property type="protein sequence ID" value="SPP96495.1"/>
    <property type="molecule type" value="Genomic_DNA"/>
</dbReference>
<accession>A0A2U3Q4Z6</accession>
<sequence length="140" mass="15744">MFGFRPAASHVRSRMRAARMLFIRHGAERTPEGRSLLLLRRWLSPAQQEQLATKGYFEVVGSESGKRYRIYAGTSVNVCEIDERGRVQDGLCFMPIGALPIGDVMLAQKIALETCEANARAVARRFTPSTFQFRQARPLA</sequence>
<protein>
    <submittedName>
        <fullName evidence="1">Uncharacterized protein</fullName>
    </submittedName>
</protein>